<evidence type="ECO:0000256" key="1">
    <source>
        <dbReference type="ARBA" id="ARBA00010617"/>
    </source>
</evidence>
<organism evidence="4 5">
    <name type="scientific">Amycolatopsis heterodermiae</name>
    <dbReference type="NCBI Taxonomy" id="3110235"/>
    <lineage>
        <taxon>Bacteria</taxon>
        <taxon>Bacillati</taxon>
        <taxon>Actinomycetota</taxon>
        <taxon>Actinomycetes</taxon>
        <taxon>Pseudonocardiales</taxon>
        <taxon>Pseudonocardiaceae</taxon>
        <taxon>Amycolatopsis</taxon>
    </lineage>
</organism>
<dbReference type="InterPro" id="IPR002397">
    <property type="entry name" value="Cyt_P450_B"/>
</dbReference>
<keyword evidence="2" id="KW-0503">Monooxygenase</keyword>
<accession>A0ABU5R9U6</accession>
<feature type="region of interest" description="Disordered" evidence="3">
    <location>
        <begin position="1"/>
        <end position="25"/>
    </location>
</feature>
<dbReference type="Gene3D" id="1.10.630.10">
    <property type="entry name" value="Cytochrome P450"/>
    <property type="match status" value="1"/>
</dbReference>
<dbReference type="PANTHER" id="PTHR46696">
    <property type="entry name" value="P450, PUTATIVE (EUROFUNG)-RELATED"/>
    <property type="match status" value="1"/>
</dbReference>
<reference evidence="4 5" key="1">
    <citation type="submission" date="2023-12" db="EMBL/GenBank/DDBJ databases">
        <title>Amycolatopsis sp. V23-08.</title>
        <authorList>
            <person name="Somphong A."/>
        </authorList>
    </citation>
    <scope>NUCLEOTIDE SEQUENCE [LARGE SCALE GENOMIC DNA]</scope>
    <source>
        <strain evidence="4 5">V23-08</strain>
    </source>
</reference>
<dbReference type="RefSeq" id="WP_323330105.1">
    <property type="nucleotide sequence ID" value="NZ_JAYFSI010000005.1"/>
</dbReference>
<dbReference type="InterPro" id="IPR036396">
    <property type="entry name" value="Cyt_P450_sf"/>
</dbReference>
<dbReference type="EMBL" id="JAYFSI010000005">
    <property type="protein sequence ID" value="MEA5362549.1"/>
    <property type="molecule type" value="Genomic_DNA"/>
</dbReference>
<name>A0ABU5R9U6_9PSEU</name>
<dbReference type="PRINTS" id="PR00385">
    <property type="entry name" value="P450"/>
</dbReference>
<keyword evidence="2" id="KW-0560">Oxidoreductase</keyword>
<evidence type="ECO:0000313" key="5">
    <source>
        <dbReference type="Proteomes" id="UP001304298"/>
    </source>
</evidence>
<dbReference type="InterPro" id="IPR017972">
    <property type="entry name" value="Cyt_P450_CS"/>
</dbReference>
<sequence length="416" mass="45746">MTSPEGPGAVVTSREPPPVERFRPTDIDGLDWRELRATCPVSRATTADGAGVWLVSRYADIRRVLGGLDFSVSPIDPGRGSGTAEANESIFQDPPEHTRLRGLVAGPFAVGYVGRYRDAIRRKADALLEVMSGRADVMADFAKPLTMNVIAEVVGVPEPDRGMFQRLSDQLLVPLSEAQGVVALEGWKQLNDYVRDLIAERRRTGRRDGGDLLAHMIRAQEDDGTVDDVELATMVLGLPVAGYVSTANAIAVAVRYLLEFGWLGRLRAEPPGDPALRKGFVEEVLRIQSGDNGESMPRFATTDVRLGDRTIRKGDTVVAPLLAANRDDELFERPDTFDPRRPGPARHLAFGFGIHRCVGANLARLELQVALDALVECDRDFRMLEDWKAVPWKVNMLGDRFPERMTVGVATRNGRV</sequence>
<proteinExistence type="inferred from homology"/>
<keyword evidence="5" id="KW-1185">Reference proteome</keyword>
<dbReference type="SUPFAM" id="SSF48264">
    <property type="entry name" value="Cytochrome P450"/>
    <property type="match status" value="1"/>
</dbReference>
<protein>
    <submittedName>
        <fullName evidence="4">Cytochrome P450</fullName>
    </submittedName>
</protein>
<keyword evidence="2" id="KW-0408">Iron</keyword>
<evidence type="ECO:0000256" key="2">
    <source>
        <dbReference type="RuleBase" id="RU000461"/>
    </source>
</evidence>
<dbReference type="PRINTS" id="PR00359">
    <property type="entry name" value="BP450"/>
</dbReference>
<keyword evidence="2" id="KW-0349">Heme</keyword>
<dbReference type="PROSITE" id="PS00086">
    <property type="entry name" value="CYTOCHROME_P450"/>
    <property type="match status" value="1"/>
</dbReference>
<dbReference type="PANTHER" id="PTHR46696:SF6">
    <property type="entry name" value="P450, PUTATIVE (EUROFUNG)-RELATED"/>
    <property type="match status" value="1"/>
</dbReference>
<comment type="caution">
    <text evidence="4">The sequence shown here is derived from an EMBL/GenBank/DDBJ whole genome shotgun (WGS) entry which is preliminary data.</text>
</comment>
<keyword evidence="2" id="KW-0479">Metal-binding</keyword>
<evidence type="ECO:0000256" key="3">
    <source>
        <dbReference type="SAM" id="MobiDB-lite"/>
    </source>
</evidence>
<dbReference type="Pfam" id="PF00067">
    <property type="entry name" value="p450"/>
    <property type="match status" value="1"/>
</dbReference>
<gene>
    <name evidence="4" type="ORF">VA596_23640</name>
</gene>
<dbReference type="InterPro" id="IPR001128">
    <property type="entry name" value="Cyt_P450"/>
</dbReference>
<evidence type="ECO:0000313" key="4">
    <source>
        <dbReference type="EMBL" id="MEA5362549.1"/>
    </source>
</evidence>
<dbReference type="Proteomes" id="UP001304298">
    <property type="component" value="Unassembled WGS sequence"/>
</dbReference>
<comment type="similarity">
    <text evidence="1 2">Belongs to the cytochrome P450 family.</text>
</comment>